<dbReference type="InterPro" id="IPR018535">
    <property type="entry name" value="DUF1996"/>
</dbReference>
<feature type="compositionally biased region" description="Low complexity" evidence="1">
    <location>
        <begin position="356"/>
        <end position="397"/>
    </location>
</feature>
<dbReference type="PANTHER" id="PTHR43662:SF3">
    <property type="entry name" value="DOMAIN PROTEIN, PUTATIVE (AFU_ORTHOLOGUE AFUA_6G11970)-RELATED"/>
    <property type="match status" value="1"/>
</dbReference>
<accession>A0A286UB42</accession>
<feature type="compositionally biased region" description="Polar residues" evidence="1">
    <location>
        <begin position="340"/>
        <end position="350"/>
    </location>
</feature>
<proteinExistence type="predicted"/>
<dbReference type="Proteomes" id="UP000217199">
    <property type="component" value="Unassembled WGS sequence"/>
</dbReference>
<dbReference type="STRING" id="2282107.A0A286UB42"/>
<evidence type="ECO:0000259" key="2">
    <source>
        <dbReference type="Pfam" id="PF09362"/>
    </source>
</evidence>
<reference evidence="3 4" key="1">
    <citation type="journal article" date="2017" name="Mol. Ecol.">
        <title>Comparative and population genomic landscape of Phellinus noxius: A hypervariable fungus causing root rot in trees.</title>
        <authorList>
            <person name="Chung C.L."/>
            <person name="Lee T.J."/>
            <person name="Akiba M."/>
            <person name="Lee H.H."/>
            <person name="Kuo T.H."/>
            <person name="Liu D."/>
            <person name="Ke H.M."/>
            <person name="Yokoi T."/>
            <person name="Roa M.B."/>
            <person name="Lu M.J."/>
            <person name="Chang Y.Y."/>
            <person name="Ann P.J."/>
            <person name="Tsai J.N."/>
            <person name="Chen C.Y."/>
            <person name="Tzean S.S."/>
            <person name="Ota Y."/>
            <person name="Hattori T."/>
            <person name="Sahashi N."/>
            <person name="Liou R.F."/>
            <person name="Kikuchi T."/>
            <person name="Tsai I.J."/>
        </authorList>
    </citation>
    <scope>NUCLEOTIDE SEQUENCE [LARGE SCALE GENOMIC DNA]</scope>
    <source>
        <strain evidence="3 4">FFPRI411160</strain>
    </source>
</reference>
<dbReference type="AlphaFoldDB" id="A0A286UB42"/>
<evidence type="ECO:0000313" key="3">
    <source>
        <dbReference type="EMBL" id="PAV16790.1"/>
    </source>
</evidence>
<evidence type="ECO:0000313" key="4">
    <source>
        <dbReference type="Proteomes" id="UP000217199"/>
    </source>
</evidence>
<organism evidence="3 4">
    <name type="scientific">Pyrrhoderma noxium</name>
    <dbReference type="NCBI Taxonomy" id="2282107"/>
    <lineage>
        <taxon>Eukaryota</taxon>
        <taxon>Fungi</taxon>
        <taxon>Dikarya</taxon>
        <taxon>Basidiomycota</taxon>
        <taxon>Agaricomycotina</taxon>
        <taxon>Agaricomycetes</taxon>
        <taxon>Hymenochaetales</taxon>
        <taxon>Hymenochaetaceae</taxon>
        <taxon>Pyrrhoderma</taxon>
    </lineage>
</organism>
<keyword evidence="4" id="KW-1185">Reference proteome</keyword>
<dbReference type="OrthoDB" id="74764at2759"/>
<evidence type="ECO:0000256" key="1">
    <source>
        <dbReference type="SAM" id="MobiDB-lite"/>
    </source>
</evidence>
<gene>
    <name evidence="3" type="ORF">PNOK_0685400</name>
</gene>
<comment type="caution">
    <text evidence="3">The sequence shown here is derived from an EMBL/GenBank/DDBJ whole genome shotgun (WGS) entry which is preliminary data.</text>
</comment>
<feature type="domain" description="DUF1996" evidence="2">
    <location>
        <begin position="53"/>
        <end position="272"/>
    </location>
</feature>
<dbReference type="EMBL" id="NBII01000007">
    <property type="protein sequence ID" value="PAV16790.1"/>
    <property type="molecule type" value="Genomic_DNA"/>
</dbReference>
<dbReference type="InParanoid" id="A0A286UB42"/>
<feature type="region of interest" description="Disordered" evidence="1">
    <location>
        <begin position="339"/>
        <end position="397"/>
    </location>
</feature>
<dbReference type="PANTHER" id="PTHR43662">
    <property type="match status" value="1"/>
</dbReference>
<protein>
    <submittedName>
        <fullName evidence="3">WSC domain-containing</fullName>
    </submittedName>
</protein>
<sequence>MVFYLRSLLRSETSGINNFIRVSFFTCSFLSYIGSARGFWIVRHGSLSTDRLDPIVQPDVVSSHVHTIVGAKNFGPTVDKETLLASECTTAPVQADMSSYWAPQLYYQSANGSLTLIPIQAVNTYYLNREGENGDINPFPAGLRMVAGNPYNNQSDKAVSFVCLGPGDSPQTDKLPTSQCPSGLRAQVTFPSCWDTKNLDSDDHKSHMSYPKGDFVDSGNCPSSHPQKVMTLFHEWIFNVQNFEFREGQKNWVFSFGDDIGYGFHADFVNGWKQEVLAAAVKQCTGTDFGVENCDPFKDSIDHDKASSCTRASTVDEAVGKDSPIDALPGCNPIPVQKDATCSNSQTPSISGGSGNSTETSSANASKSATKTADSSEISNTSTTSASGNSTQSTTTA</sequence>
<name>A0A286UB42_9AGAM</name>
<dbReference type="Pfam" id="PF09362">
    <property type="entry name" value="DUF1996"/>
    <property type="match status" value="1"/>
</dbReference>